<dbReference type="PROSITE" id="PS00716">
    <property type="entry name" value="SIGMA70_2"/>
    <property type="match status" value="1"/>
</dbReference>
<dbReference type="SUPFAM" id="SSF88946">
    <property type="entry name" value="Sigma2 domain of RNA polymerase sigma factors"/>
    <property type="match status" value="1"/>
</dbReference>
<reference evidence="7 8" key="1">
    <citation type="submission" date="2008-04" db="EMBL/GenBank/DDBJ databases">
        <title>Complete sequence of chromosome of Natranaerobius thermophilus JW/NM-WN-LF.</title>
        <authorList>
            <consortium name="US DOE Joint Genome Institute"/>
            <person name="Copeland A."/>
            <person name="Lucas S."/>
            <person name="Lapidus A."/>
            <person name="Glavina del Rio T."/>
            <person name="Dalin E."/>
            <person name="Tice H."/>
            <person name="Bruce D."/>
            <person name="Goodwin L."/>
            <person name="Pitluck S."/>
            <person name="Chertkov O."/>
            <person name="Brettin T."/>
            <person name="Detter J.C."/>
            <person name="Han C."/>
            <person name="Kuske C.R."/>
            <person name="Schmutz J."/>
            <person name="Larimer F."/>
            <person name="Land M."/>
            <person name="Hauser L."/>
            <person name="Kyrpides N."/>
            <person name="Lykidis A."/>
            <person name="Mesbah N.M."/>
            <person name="Wiegel J."/>
        </authorList>
    </citation>
    <scope>NUCLEOTIDE SEQUENCE [LARGE SCALE GENOMIC DNA]</scope>
    <source>
        <strain evidence="8">ATCC BAA-1301 / DSM 18059 / JW/NM-WN-LF</strain>
    </source>
</reference>
<evidence type="ECO:0000256" key="2">
    <source>
        <dbReference type="ARBA" id="ARBA00023082"/>
    </source>
</evidence>
<accession>B2A4Z3</accession>
<dbReference type="STRING" id="457570.Nther_1661"/>
<evidence type="ECO:0000256" key="4">
    <source>
        <dbReference type="ARBA" id="ARBA00023163"/>
    </source>
</evidence>
<dbReference type="Gene3D" id="1.20.120.1810">
    <property type="match status" value="1"/>
</dbReference>
<dbReference type="InterPro" id="IPR007624">
    <property type="entry name" value="RNA_pol_sigma70_r3"/>
</dbReference>
<gene>
    <name evidence="7" type="ordered locus">Nther_1661</name>
</gene>
<dbReference type="OrthoDB" id="9809557at2"/>
<evidence type="ECO:0000259" key="6">
    <source>
        <dbReference type="PROSITE" id="PS00716"/>
    </source>
</evidence>
<dbReference type="InterPro" id="IPR014284">
    <property type="entry name" value="RNA_pol_sigma-70_dom"/>
</dbReference>
<evidence type="ECO:0000313" key="7">
    <source>
        <dbReference type="EMBL" id="ACB85235.1"/>
    </source>
</evidence>
<evidence type="ECO:0000256" key="1">
    <source>
        <dbReference type="ARBA" id="ARBA00023015"/>
    </source>
</evidence>
<organism evidence="7 8">
    <name type="scientific">Natranaerobius thermophilus (strain ATCC BAA-1301 / DSM 18059 / JW/NM-WN-LF)</name>
    <dbReference type="NCBI Taxonomy" id="457570"/>
    <lineage>
        <taxon>Bacteria</taxon>
        <taxon>Bacillati</taxon>
        <taxon>Bacillota</taxon>
        <taxon>Clostridia</taxon>
        <taxon>Natranaerobiales</taxon>
        <taxon>Natranaerobiaceae</taxon>
        <taxon>Natranaerobius</taxon>
    </lineage>
</organism>
<dbReference type="Pfam" id="PF04539">
    <property type="entry name" value="Sigma70_r3"/>
    <property type="match status" value="1"/>
</dbReference>
<dbReference type="InterPro" id="IPR013324">
    <property type="entry name" value="RNA_pol_sigma_r3/r4-like"/>
</dbReference>
<dbReference type="PRINTS" id="PR00046">
    <property type="entry name" value="SIGMA70FCT"/>
</dbReference>
<evidence type="ECO:0000256" key="3">
    <source>
        <dbReference type="ARBA" id="ARBA00023125"/>
    </source>
</evidence>
<dbReference type="EMBL" id="CP001034">
    <property type="protein sequence ID" value="ACB85235.1"/>
    <property type="molecule type" value="Genomic_DNA"/>
</dbReference>
<dbReference type="KEGG" id="nth:Nther_1661"/>
<evidence type="ECO:0000313" key="8">
    <source>
        <dbReference type="Proteomes" id="UP000001683"/>
    </source>
</evidence>
<dbReference type="GO" id="GO:0006352">
    <property type="term" value="P:DNA-templated transcription initiation"/>
    <property type="evidence" value="ECO:0007669"/>
    <property type="project" value="InterPro"/>
</dbReference>
<reference evidence="7 8" key="2">
    <citation type="journal article" date="2011" name="J. Bacteriol.">
        <title>Complete genome sequence of the anaerobic, halophilic alkalithermophile Natranaerobius thermophilus JW/NM-WN-LF.</title>
        <authorList>
            <person name="Zhao B."/>
            <person name="Mesbah N.M."/>
            <person name="Dalin E."/>
            <person name="Goodwin L."/>
            <person name="Nolan M."/>
            <person name="Pitluck S."/>
            <person name="Chertkov O."/>
            <person name="Brettin T.S."/>
            <person name="Han J."/>
            <person name="Larimer F.W."/>
            <person name="Land M.L."/>
            <person name="Hauser L."/>
            <person name="Kyrpides N."/>
            <person name="Wiegel J."/>
        </authorList>
    </citation>
    <scope>NUCLEOTIDE SEQUENCE [LARGE SCALE GENOMIC DNA]</scope>
    <source>
        <strain evidence="8">ATCC BAA-1301 / DSM 18059 / JW/NM-WN-LF</strain>
    </source>
</reference>
<dbReference type="InterPro" id="IPR000943">
    <property type="entry name" value="RNA_pol_sigma70"/>
</dbReference>
<dbReference type="eggNOG" id="COG1191">
    <property type="taxonomic scope" value="Bacteria"/>
</dbReference>
<dbReference type="Pfam" id="PF04542">
    <property type="entry name" value="Sigma70_r2"/>
    <property type="match status" value="1"/>
</dbReference>
<dbReference type="Pfam" id="PF04545">
    <property type="entry name" value="Sigma70_r4"/>
    <property type="match status" value="1"/>
</dbReference>
<dbReference type="InterPro" id="IPR007630">
    <property type="entry name" value="RNA_pol_sigma70_r4"/>
</dbReference>
<protein>
    <submittedName>
        <fullName evidence="7">RNA polymerase, sigma 28 subunit, FliA/WhiG family</fullName>
    </submittedName>
</protein>
<dbReference type="AlphaFoldDB" id="B2A4Z3"/>
<feature type="coiled-coil region" evidence="5">
    <location>
        <begin position="134"/>
        <end position="161"/>
    </location>
</feature>
<sequence>MRANTHKYHKATDNTIELIKKWQQKGDREARKIIIEENINLVKSVVKRFVGSGIEEEDLTQLGLMGLIKAIDKFDYRKEVRFSTYAVPLIIGEIKTFLRDDHPIKVSRNLKELFNRSKEVKRWLTLKLRREPTISEVADELEVSKEELATAEEANQELISLDKPVSDEHNHESEKALIDTIPDNSFDAKIHNELTIQELLKKLDQKKRRLIVLRYFLEKSQQETGVILGMSQVQVSRMERRILNNLQRDLIDN</sequence>
<keyword evidence="5" id="KW-0175">Coiled coil</keyword>
<dbReference type="InParanoid" id="B2A4Z3"/>
<keyword evidence="3" id="KW-0238">DNA-binding</keyword>
<dbReference type="InterPro" id="IPR013325">
    <property type="entry name" value="RNA_pol_sigma_r2"/>
</dbReference>
<dbReference type="SUPFAM" id="SSF88659">
    <property type="entry name" value="Sigma3 and sigma4 domains of RNA polymerase sigma factors"/>
    <property type="match status" value="2"/>
</dbReference>
<dbReference type="CDD" id="cd06171">
    <property type="entry name" value="Sigma70_r4"/>
    <property type="match status" value="1"/>
</dbReference>
<name>B2A4Z3_NATTJ</name>
<dbReference type="GO" id="GO:0003677">
    <property type="term" value="F:DNA binding"/>
    <property type="evidence" value="ECO:0007669"/>
    <property type="project" value="UniProtKB-KW"/>
</dbReference>
<feature type="domain" description="RNA polymerase sigma-70" evidence="6">
    <location>
        <begin position="220"/>
        <end position="246"/>
    </location>
</feature>
<dbReference type="InterPro" id="IPR007627">
    <property type="entry name" value="RNA_pol_sigma70_r2"/>
</dbReference>
<keyword evidence="1" id="KW-0805">Transcription regulation</keyword>
<dbReference type="NCBIfam" id="TIGR02937">
    <property type="entry name" value="sigma70-ECF"/>
    <property type="match status" value="1"/>
</dbReference>
<dbReference type="Gene3D" id="1.10.10.10">
    <property type="entry name" value="Winged helix-like DNA-binding domain superfamily/Winged helix DNA-binding domain"/>
    <property type="match status" value="2"/>
</dbReference>
<keyword evidence="4" id="KW-0804">Transcription</keyword>
<keyword evidence="8" id="KW-1185">Reference proteome</keyword>
<dbReference type="InterPro" id="IPR050239">
    <property type="entry name" value="Sigma-70_RNA_pol_init_factors"/>
</dbReference>
<dbReference type="PANTHER" id="PTHR30603:SF17">
    <property type="entry name" value="RNA POLYMERASE SIGMA-G FACTOR"/>
    <property type="match status" value="1"/>
</dbReference>
<dbReference type="RefSeq" id="WP_012448103.1">
    <property type="nucleotide sequence ID" value="NC_010718.1"/>
</dbReference>
<dbReference type="Proteomes" id="UP000001683">
    <property type="component" value="Chromosome"/>
</dbReference>
<evidence type="ECO:0000256" key="5">
    <source>
        <dbReference type="SAM" id="Coils"/>
    </source>
</evidence>
<dbReference type="PANTHER" id="PTHR30603">
    <property type="entry name" value="RNA POLYMERASE SIGMA FACTOR RPO"/>
    <property type="match status" value="1"/>
</dbReference>
<dbReference type="GO" id="GO:0016987">
    <property type="term" value="F:sigma factor activity"/>
    <property type="evidence" value="ECO:0007669"/>
    <property type="project" value="UniProtKB-KW"/>
</dbReference>
<proteinExistence type="predicted"/>
<dbReference type="InterPro" id="IPR036388">
    <property type="entry name" value="WH-like_DNA-bd_sf"/>
</dbReference>
<dbReference type="HOGENOM" id="CLU_014793_8_5_9"/>
<keyword evidence="2" id="KW-0731">Sigma factor</keyword>